<protein>
    <submittedName>
        <fullName evidence="1">Uncharacterized protein</fullName>
    </submittedName>
</protein>
<evidence type="ECO:0000313" key="1">
    <source>
        <dbReference type="EMBL" id="VDR29209.1"/>
    </source>
</evidence>
<dbReference type="Proteomes" id="UP000274346">
    <property type="component" value="Chromosome"/>
</dbReference>
<accession>A0A3P8J4F3</accession>
<reference evidence="1 2" key="1">
    <citation type="submission" date="2018-12" db="EMBL/GenBank/DDBJ databases">
        <authorList>
            <consortium name="Pathogen Informatics"/>
        </authorList>
    </citation>
    <scope>NUCLEOTIDE SEQUENCE [LARGE SCALE GENOMIC DNA]</scope>
    <source>
        <strain evidence="1 2">NCTC13098</strain>
    </source>
</reference>
<evidence type="ECO:0000313" key="2">
    <source>
        <dbReference type="Proteomes" id="UP000274346"/>
    </source>
</evidence>
<organism evidence="1 2">
    <name type="scientific">Raoultella terrigena</name>
    <name type="common">Klebsiella terrigena</name>
    <dbReference type="NCBI Taxonomy" id="577"/>
    <lineage>
        <taxon>Bacteria</taxon>
        <taxon>Pseudomonadati</taxon>
        <taxon>Pseudomonadota</taxon>
        <taxon>Gammaproteobacteria</taxon>
        <taxon>Enterobacterales</taxon>
        <taxon>Enterobacteriaceae</taxon>
        <taxon>Klebsiella/Raoultella group</taxon>
        <taxon>Raoultella</taxon>
    </lineage>
</organism>
<proteinExistence type="predicted"/>
<dbReference type="AlphaFoldDB" id="A0A3P8J4F3"/>
<dbReference type="EMBL" id="LR131271">
    <property type="protein sequence ID" value="VDR29209.1"/>
    <property type="molecule type" value="Genomic_DNA"/>
</dbReference>
<gene>
    <name evidence="1" type="ORF">NCTC13098_05613</name>
</gene>
<sequence>MVIAAGKQAHIGGADLIAGKDMSLSGSSVIIDPGHDKRTRDETFEQKKSGLTLALSGTVRQRD</sequence>
<name>A0A3P8J4F3_RAOTE</name>
<dbReference type="KEGG" id="rtg:NCTC13098_05613"/>